<dbReference type="AlphaFoldDB" id="A0A4Y2W5P5"/>
<evidence type="ECO:0000256" key="1">
    <source>
        <dbReference type="SAM" id="Coils"/>
    </source>
</evidence>
<organism evidence="2 3">
    <name type="scientific">Araneus ventricosus</name>
    <name type="common">Orbweaver spider</name>
    <name type="synonym">Epeira ventricosa</name>
    <dbReference type="NCBI Taxonomy" id="182803"/>
    <lineage>
        <taxon>Eukaryota</taxon>
        <taxon>Metazoa</taxon>
        <taxon>Ecdysozoa</taxon>
        <taxon>Arthropoda</taxon>
        <taxon>Chelicerata</taxon>
        <taxon>Arachnida</taxon>
        <taxon>Araneae</taxon>
        <taxon>Araneomorphae</taxon>
        <taxon>Entelegynae</taxon>
        <taxon>Araneoidea</taxon>
        <taxon>Araneidae</taxon>
        <taxon>Araneus</taxon>
    </lineage>
</organism>
<dbReference type="Proteomes" id="UP000499080">
    <property type="component" value="Unassembled WGS sequence"/>
</dbReference>
<keyword evidence="3" id="KW-1185">Reference proteome</keyword>
<comment type="caution">
    <text evidence="2">The sequence shown here is derived from an EMBL/GenBank/DDBJ whole genome shotgun (WGS) entry which is preliminary data.</text>
</comment>
<dbReference type="EMBL" id="BGPR01055802">
    <property type="protein sequence ID" value="GBO32342.1"/>
    <property type="molecule type" value="Genomic_DNA"/>
</dbReference>
<feature type="coiled-coil region" evidence="1">
    <location>
        <begin position="67"/>
        <end position="101"/>
    </location>
</feature>
<keyword evidence="1" id="KW-0175">Coiled coil</keyword>
<accession>A0A4Y2W5P5</accession>
<evidence type="ECO:0000313" key="3">
    <source>
        <dbReference type="Proteomes" id="UP000499080"/>
    </source>
</evidence>
<gene>
    <name evidence="2" type="ORF">AVEN_1613_1</name>
</gene>
<proteinExistence type="predicted"/>
<protein>
    <submittedName>
        <fullName evidence="2">Uncharacterized protein</fullName>
    </submittedName>
</protein>
<reference evidence="2 3" key="1">
    <citation type="journal article" date="2019" name="Sci. Rep.">
        <title>Orb-weaving spider Araneus ventricosus genome elucidates the spidroin gene catalogue.</title>
        <authorList>
            <person name="Kono N."/>
            <person name="Nakamura H."/>
            <person name="Ohtoshi R."/>
            <person name="Moran D.A.P."/>
            <person name="Shinohara A."/>
            <person name="Yoshida Y."/>
            <person name="Fujiwara M."/>
            <person name="Mori M."/>
            <person name="Tomita M."/>
            <person name="Arakawa K."/>
        </authorList>
    </citation>
    <scope>NUCLEOTIDE SEQUENCE [LARGE SCALE GENOMIC DNA]</scope>
</reference>
<sequence>MVQSTGGVDRGPTSPFEKALHSAAVGRRSKHRPHKWNRLFGVPWSPLFEEYTAASVVFFDKLLETAKMRLRSDLLKWRRNRAAAQRQIREEEKNEKKDRAERYYEKNKQKKNCIENYFQINEGASTSGVSESQRVTSVT</sequence>
<name>A0A4Y2W5P5_ARAVE</name>
<evidence type="ECO:0000313" key="2">
    <source>
        <dbReference type="EMBL" id="GBO32342.1"/>
    </source>
</evidence>